<organism evidence="2 3">
    <name type="scientific">Profundibacter amoris</name>
    <dbReference type="NCBI Taxonomy" id="2171755"/>
    <lineage>
        <taxon>Bacteria</taxon>
        <taxon>Pseudomonadati</taxon>
        <taxon>Pseudomonadota</taxon>
        <taxon>Alphaproteobacteria</taxon>
        <taxon>Rhodobacterales</taxon>
        <taxon>Paracoccaceae</taxon>
        <taxon>Profundibacter</taxon>
    </lineage>
</organism>
<evidence type="ECO:0000313" key="2">
    <source>
        <dbReference type="EMBL" id="AXX99027.1"/>
    </source>
</evidence>
<protein>
    <submittedName>
        <fullName evidence="2">NnrS family protein</fullName>
    </submittedName>
</protein>
<dbReference type="Proteomes" id="UP000261704">
    <property type="component" value="Chromosome"/>
</dbReference>
<gene>
    <name evidence="2" type="ORF">BAR1_14465</name>
</gene>
<keyword evidence="1" id="KW-0812">Transmembrane</keyword>
<dbReference type="EMBL" id="CP032125">
    <property type="protein sequence ID" value="AXX99027.1"/>
    <property type="molecule type" value="Genomic_DNA"/>
</dbReference>
<dbReference type="OrthoDB" id="9770040at2"/>
<feature type="transmembrane region" description="Helical" evidence="1">
    <location>
        <begin position="247"/>
        <end position="264"/>
    </location>
</feature>
<feature type="transmembrane region" description="Helical" evidence="1">
    <location>
        <begin position="376"/>
        <end position="395"/>
    </location>
</feature>
<feature type="transmembrane region" description="Helical" evidence="1">
    <location>
        <begin position="276"/>
        <end position="300"/>
    </location>
</feature>
<feature type="transmembrane region" description="Helical" evidence="1">
    <location>
        <begin position="70"/>
        <end position="89"/>
    </location>
</feature>
<feature type="transmembrane region" description="Helical" evidence="1">
    <location>
        <begin position="122"/>
        <end position="141"/>
    </location>
</feature>
<evidence type="ECO:0000256" key="1">
    <source>
        <dbReference type="SAM" id="Phobius"/>
    </source>
</evidence>
<evidence type="ECO:0000313" key="3">
    <source>
        <dbReference type="Proteomes" id="UP000261704"/>
    </source>
</evidence>
<accession>A0A347UJJ9</accession>
<dbReference type="InterPro" id="IPR010266">
    <property type="entry name" value="NnrS"/>
</dbReference>
<proteinExistence type="predicted"/>
<reference evidence="2 3" key="1">
    <citation type="submission" date="2018-09" db="EMBL/GenBank/DDBJ databases">
        <title>Profundibacter amoris BAR1 gen. nov., sp. nov., a new member of the Roseobacter clade isolated at Lokis Castle Vent Field on the Arctic Mid-Oceanic Ridge.</title>
        <authorList>
            <person name="Le Moine Bauer S."/>
            <person name="Sjoeberg A.G."/>
            <person name="L'Haridon S."/>
            <person name="Stokke R."/>
            <person name="Roalkvam I."/>
            <person name="Steen I.H."/>
            <person name="Dahle H."/>
        </authorList>
    </citation>
    <scope>NUCLEOTIDE SEQUENCE [LARGE SCALE GENOMIC DNA]</scope>
    <source>
        <strain evidence="2 3">BAR1</strain>
    </source>
</reference>
<feature type="transmembrane region" description="Helical" evidence="1">
    <location>
        <begin position="30"/>
        <end position="50"/>
    </location>
</feature>
<dbReference type="KEGG" id="pamo:BAR1_14465"/>
<keyword evidence="3" id="KW-1185">Reference proteome</keyword>
<feature type="transmembrane region" description="Helical" evidence="1">
    <location>
        <begin position="222"/>
        <end position="241"/>
    </location>
</feature>
<feature type="transmembrane region" description="Helical" evidence="1">
    <location>
        <begin position="153"/>
        <end position="171"/>
    </location>
</feature>
<dbReference type="Pfam" id="PF05940">
    <property type="entry name" value="NnrS"/>
    <property type="match status" value="1"/>
</dbReference>
<keyword evidence="1" id="KW-1133">Transmembrane helix</keyword>
<feature type="transmembrane region" description="Helical" evidence="1">
    <location>
        <begin position="183"/>
        <end position="202"/>
    </location>
</feature>
<feature type="transmembrane region" description="Helical" evidence="1">
    <location>
        <begin position="343"/>
        <end position="364"/>
    </location>
</feature>
<feature type="transmembrane region" description="Helical" evidence="1">
    <location>
        <begin position="312"/>
        <end position="331"/>
    </location>
</feature>
<name>A0A347UJJ9_9RHOB</name>
<dbReference type="AlphaFoldDB" id="A0A347UJJ9"/>
<sequence length="401" mass="43675">MQPPLLKQHGGKRERAWQGHPFFSGGFRPFFLFASLFGIFAIALWLLELMGYDAINTRLAPVEWHKHEMLFGYTSAVIAGFLFTAVPNWTGRLPVVGYRLMAIFALWLAGRAAMLLGESVPYAVTATIEAAFLPVLGAVIAREIISGQNWRNIKVLVPVLGLGLTNIWFHIDVATGGTGAAPVRMGFTAILILLMLIGGRIVPSFTRNWLARQEPGKMPVPFNRFDAGVIAGSAVALLLWVVLEQPFLGPLFAILGILHIVRLWRWAGLRTLSNPLLLVLHIFYAFIPTGFLTLAVGMWFDLPQVNVAALHVFGIGAVGGMTIAVMVRASLGHTGRTLASSGILNLAMAMVGISMALRVTGAIWPEYDWAITGSALAWIVAFGLFAFKVGPWLLVPRAKRG</sequence>
<dbReference type="RefSeq" id="WP_118943680.1">
    <property type="nucleotide sequence ID" value="NZ_CP032125.1"/>
</dbReference>
<keyword evidence="1" id="KW-0472">Membrane</keyword>